<evidence type="ECO:0000313" key="2">
    <source>
        <dbReference type="EMBL" id="OQV13027.1"/>
    </source>
</evidence>
<accession>A0A1W0WCZ0</accession>
<dbReference type="Proteomes" id="UP000192578">
    <property type="component" value="Unassembled WGS sequence"/>
</dbReference>
<sequence>MTDTFVNFVEDTRKETEDALKDHVINLDEMKNRQVNHMLEIQAKSLNNLRKLLSDMIVELKEQVDSRRAKLDRLERSIYHALEELERYQKPTSGGGK</sequence>
<gene>
    <name evidence="2" type="ORF">BV898_12685</name>
</gene>
<evidence type="ECO:0000256" key="1">
    <source>
        <dbReference type="SAM" id="Coils"/>
    </source>
</evidence>
<organism evidence="2 3">
    <name type="scientific">Hypsibius exemplaris</name>
    <name type="common">Freshwater tardigrade</name>
    <dbReference type="NCBI Taxonomy" id="2072580"/>
    <lineage>
        <taxon>Eukaryota</taxon>
        <taxon>Metazoa</taxon>
        <taxon>Ecdysozoa</taxon>
        <taxon>Tardigrada</taxon>
        <taxon>Eutardigrada</taxon>
        <taxon>Parachela</taxon>
        <taxon>Hypsibioidea</taxon>
        <taxon>Hypsibiidae</taxon>
        <taxon>Hypsibius</taxon>
    </lineage>
</organism>
<protein>
    <submittedName>
        <fullName evidence="2">Uncharacterized protein</fullName>
    </submittedName>
</protein>
<name>A0A1W0WCZ0_HYPEX</name>
<keyword evidence="1" id="KW-0175">Coiled coil</keyword>
<proteinExistence type="predicted"/>
<reference evidence="3" key="1">
    <citation type="submission" date="2017-01" db="EMBL/GenBank/DDBJ databases">
        <title>Comparative genomics of anhydrobiosis in the tardigrade Hypsibius dujardini.</title>
        <authorList>
            <person name="Yoshida Y."/>
            <person name="Koutsovoulos G."/>
            <person name="Laetsch D."/>
            <person name="Stevens L."/>
            <person name="Kumar S."/>
            <person name="Horikawa D."/>
            <person name="Ishino K."/>
            <person name="Komine S."/>
            <person name="Tomita M."/>
            <person name="Blaxter M."/>
            <person name="Arakawa K."/>
        </authorList>
    </citation>
    <scope>NUCLEOTIDE SEQUENCE [LARGE SCALE GENOMIC DNA]</scope>
    <source>
        <strain evidence="3">Z151</strain>
    </source>
</reference>
<dbReference type="EMBL" id="MTYJ01000131">
    <property type="protein sequence ID" value="OQV13027.1"/>
    <property type="molecule type" value="Genomic_DNA"/>
</dbReference>
<comment type="caution">
    <text evidence="2">The sequence shown here is derived from an EMBL/GenBank/DDBJ whole genome shotgun (WGS) entry which is preliminary data.</text>
</comment>
<dbReference type="AlphaFoldDB" id="A0A1W0WCZ0"/>
<feature type="coiled-coil region" evidence="1">
    <location>
        <begin position="13"/>
        <end position="77"/>
    </location>
</feature>
<evidence type="ECO:0000313" key="3">
    <source>
        <dbReference type="Proteomes" id="UP000192578"/>
    </source>
</evidence>
<keyword evidence="3" id="KW-1185">Reference proteome</keyword>